<evidence type="ECO:0000313" key="2">
    <source>
        <dbReference type="EMBL" id="GFR73782.1"/>
    </source>
</evidence>
<protein>
    <recommendedName>
        <fullName evidence="4">Fibrinogen C-terminal domain-containing protein</fullName>
    </recommendedName>
</protein>
<evidence type="ECO:0000313" key="3">
    <source>
        <dbReference type="Proteomes" id="UP000762676"/>
    </source>
</evidence>
<name>A0AAV4FKH1_9GAST</name>
<dbReference type="InterPro" id="IPR036056">
    <property type="entry name" value="Fibrinogen-like_C"/>
</dbReference>
<keyword evidence="1" id="KW-0732">Signal</keyword>
<feature type="non-terminal residue" evidence="2">
    <location>
        <position position="461"/>
    </location>
</feature>
<dbReference type="SUPFAM" id="SSF56496">
    <property type="entry name" value="Fibrinogen C-terminal domain-like"/>
    <property type="match status" value="1"/>
</dbReference>
<evidence type="ECO:0000256" key="1">
    <source>
        <dbReference type="SAM" id="SignalP"/>
    </source>
</evidence>
<accession>A0AAV4FKH1</accession>
<comment type="caution">
    <text evidence="2">The sequence shown here is derived from an EMBL/GenBank/DDBJ whole genome shotgun (WGS) entry which is preliminary data.</text>
</comment>
<evidence type="ECO:0008006" key="4">
    <source>
        <dbReference type="Google" id="ProtNLM"/>
    </source>
</evidence>
<proteinExistence type="predicted"/>
<organism evidence="2 3">
    <name type="scientific">Elysia marginata</name>
    <dbReference type="NCBI Taxonomy" id="1093978"/>
    <lineage>
        <taxon>Eukaryota</taxon>
        <taxon>Metazoa</taxon>
        <taxon>Spiralia</taxon>
        <taxon>Lophotrochozoa</taxon>
        <taxon>Mollusca</taxon>
        <taxon>Gastropoda</taxon>
        <taxon>Heterobranchia</taxon>
        <taxon>Euthyneura</taxon>
        <taxon>Panpulmonata</taxon>
        <taxon>Sacoglossa</taxon>
        <taxon>Placobranchoidea</taxon>
        <taxon>Plakobranchidae</taxon>
        <taxon>Elysia</taxon>
    </lineage>
</organism>
<dbReference type="EMBL" id="BMAT01000817">
    <property type="protein sequence ID" value="GFR73782.1"/>
    <property type="molecule type" value="Genomic_DNA"/>
</dbReference>
<feature type="chain" id="PRO_5043495325" description="Fibrinogen C-terminal domain-containing protein" evidence="1">
    <location>
        <begin position="20"/>
        <end position="461"/>
    </location>
</feature>
<dbReference type="Proteomes" id="UP000762676">
    <property type="component" value="Unassembled WGS sequence"/>
</dbReference>
<keyword evidence="3" id="KW-1185">Reference proteome</keyword>
<dbReference type="AlphaFoldDB" id="A0AAV4FKH1"/>
<sequence>MVQSFLVLAITLCLMTCHGLDITLNLEHGTGGGSRSPCGILTCEEMTNASVGSSTPVQDQDGLAVDDLHTIVSISVFKKSPRSAFSDSSSSRRNILLGSVTSQTPRLTRVGNGRKINGLLETGRAVLRVELVKQDDCQAEFSCQVRGLDLQGKQVVSTASLTQQQQQDHGAANQVCDDGGLKPAVSLQLLTSIQQLITQSVDLKDTVKSIEGKIGQQERDMKDRTTTFENRMEDKILQLQRDLIAMSDSFEHRIEHAIENSNKDINTRSDTFEHRLDARLNLFENRVESKVDSNNNMNKLMELDVKISTELAQFRSEVRADILDALDTTTHRLDAVQREALANFSESVGETLTNTSSTLLTSVASDLDLIKTYGHVSLATVKNDTRRIREMLTSGEVSTWCVMNETSTADVSKPQLIVCERGMGVGVNKGLPQYLMTTQPRLQRQVLCDTETDGGGWIVIQ</sequence>
<feature type="signal peptide" evidence="1">
    <location>
        <begin position="1"/>
        <end position="19"/>
    </location>
</feature>
<gene>
    <name evidence="2" type="ORF">ElyMa_000413300</name>
</gene>
<reference evidence="2 3" key="1">
    <citation type="journal article" date="2021" name="Elife">
        <title>Chloroplast acquisition without the gene transfer in kleptoplastic sea slugs, Plakobranchus ocellatus.</title>
        <authorList>
            <person name="Maeda T."/>
            <person name="Takahashi S."/>
            <person name="Yoshida T."/>
            <person name="Shimamura S."/>
            <person name="Takaki Y."/>
            <person name="Nagai Y."/>
            <person name="Toyoda A."/>
            <person name="Suzuki Y."/>
            <person name="Arimoto A."/>
            <person name="Ishii H."/>
            <person name="Satoh N."/>
            <person name="Nishiyama T."/>
            <person name="Hasebe M."/>
            <person name="Maruyama T."/>
            <person name="Minagawa J."/>
            <person name="Obokata J."/>
            <person name="Shigenobu S."/>
        </authorList>
    </citation>
    <scope>NUCLEOTIDE SEQUENCE [LARGE SCALE GENOMIC DNA]</scope>
</reference>